<name>A0A151NWV8_ALLMI</name>
<dbReference type="GO" id="GO:0004896">
    <property type="term" value="F:cytokine receptor activity"/>
    <property type="evidence" value="ECO:0007669"/>
    <property type="project" value="TreeGrafter"/>
</dbReference>
<dbReference type="EMBL" id="AKHW03001669">
    <property type="protein sequence ID" value="KYO41150.1"/>
    <property type="molecule type" value="Genomic_DNA"/>
</dbReference>
<dbReference type="GO" id="GO:0009897">
    <property type="term" value="C:external side of plasma membrane"/>
    <property type="evidence" value="ECO:0007669"/>
    <property type="project" value="TreeGrafter"/>
</dbReference>
<dbReference type="InterPro" id="IPR015321">
    <property type="entry name" value="TypeI_recpt_CBD"/>
</dbReference>
<dbReference type="PANTHER" id="PTHR23037:SF46">
    <property type="entry name" value="INTERLEUKIN 5 RECEPTOR SUBUNIT ALPHA"/>
    <property type="match status" value="1"/>
</dbReference>
<evidence type="ECO:0000256" key="5">
    <source>
        <dbReference type="ARBA" id="ARBA00023136"/>
    </source>
</evidence>
<dbReference type="PANTHER" id="PTHR23037">
    <property type="entry name" value="CYTOKINE RECEPTOR"/>
    <property type="match status" value="1"/>
</dbReference>
<dbReference type="Proteomes" id="UP000050525">
    <property type="component" value="Unassembled WGS sequence"/>
</dbReference>
<keyword evidence="11" id="KW-1185">Reference proteome</keyword>
<evidence type="ECO:0000313" key="10">
    <source>
        <dbReference type="EMBL" id="KYO41150.1"/>
    </source>
</evidence>
<dbReference type="AlphaFoldDB" id="A0A151NWV8"/>
<reference evidence="10 11" key="1">
    <citation type="journal article" date="2012" name="Genome Biol.">
        <title>Sequencing three crocodilian genomes to illuminate the evolution of archosaurs and amniotes.</title>
        <authorList>
            <person name="St John J.A."/>
            <person name="Braun E.L."/>
            <person name="Isberg S.R."/>
            <person name="Miles L.G."/>
            <person name="Chong A.Y."/>
            <person name="Gongora J."/>
            <person name="Dalzell P."/>
            <person name="Moran C."/>
            <person name="Bed'hom B."/>
            <person name="Abzhanov A."/>
            <person name="Burgess S.C."/>
            <person name="Cooksey A.M."/>
            <person name="Castoe T.A."/>
            <person name="Crawford N.G."/>
            <person name="Densmore L.D."/>
            <person name="Drew J.C."/>
            <person name="Edwards S.V."/>
            <person name="Faircloth B.C."/>
            <person name="Fujita M.K."/>
            <person name="Greenwold M.J."/>
            <person name="Hoffmann F.G."/>
            <person name="Howard J.M."/>
            <person name="Iguchi T."/>
            <person name="Janes D.E."/>
            <person name="Khan S.Y."/>
            <person name="Kohno S."/>
            <person name="de Koning A.J."/>
            <person name="Lance S.L."/>
            <person name="McCarthy F.M."/>
            <person name="McCormack J.E."/>
            <person name="Merchant M.E."/>
            <person name="Peterson D.G."/>
            <person name="Pollock D.D."/>
            <person name="Pourmand N."/>
            <person name="Raney B.J."/>
            <person name="Roessler K.A."/>
            <person name="Sanford J.R."/>
            <person name="Sawyer R.H."/>
            <person name="Schmidt C.J."/>
            <person name="Triplett E.W."/>
            <person name="Tuberville T.D."/>
            <person name="Venegas-Anaya M."/>
            <person name="Howard J.T."/>
            <person name="Jarvis E.D."/>
            <person name="Guillette L.J.Jr."/>
            <person name="Glenn T.C."/>
            <person name="Green R.E."/>
            <person name="Ray D.A."/>
        </authorList>
    </citation>
    <scope>NUCLEOTIDE SEQUENCE [LARGE SCALE GENOMIC DNA]</scope>
    <source>
        <strain evidence="10">KSC_2009_1</strain>
    </source>
</reference>
<dbReference type="STRING" id="8496.A0A151NWV8"/>
<evidence type="ECO:0000256" key="3">
    <source>
        <dbReference type="ARBA" id="ARBA00022729"/>
    </source>
</evidence>
<evidence type="ECO:0000256" key="6">
    <source>
        <dbReference type="ARBA" id="ARBA00023170"/>
    </source>
</evidence>
<comment type="caution">
    <text evidence="10">The sequence shown here is derived from an EMBL/GenBank/DDBJ whole genome shotgun (WGS) entry which is preliminary data.</text>
</comment>
<keyword evidence="7" id="KW-0325">Glycoprotein</keyword>
<evidence type="ECO:0000256" key="8">
    <source>
        <dbReference type="SAM" id="Phobius"/>
    </source>
</evidence>
<evidence type="ECO:0000256" key="7">
    <source>
        <dbReference type="ARBA" id="ARBA00023180"/>
    </source>
</evidence>
<evidence type="ECO:0000256" key="2">
    <source>
        <dbReference type="ARBA" id="ARBA00022692"/>
    </source>
</evidence>
<dbReference type="InterPro" id="IPR013783">
    <property type="entry name" value="Ig-like_fold"/>
</dbReference>
<protein>
    <recommendedName>
        <fullName evidence="9">Type I cytokine receptor cytokine-binding domain-containing protein</fullName>
    </recommendedName>
</protein>
<evidence type="ECO:0000313" key="11">
    <source>
        <dbReference type="Proteomes" id="UP000050525"/>
    </source>
</evidence>
<dbReference type="Pfam" id="PF09240">
    <property type="entry name" value="IL6Ra-bind"/>
    <property type="match status" value="1"/>
</dbReference>
<dbReference type="InterPro" id="IPR036116">
    <property type="entry name" value="FN3_sf"/>
</dbReference>
<accession>A0A151NWV8</accession>
<keyword evidence="6" id="KW-0675">Receptor</keyword>
<gene>
    <name evidence="10" type="ORF">Y1Q_0022552</name>
</gene>
<evidence type="ECO:0000259" key="9">
    <source>
        <dbReference type="Pfam" id="PF09240"/>
    </source>
</evidence>
<sequence length="573" mass="66256">MCQRGLQTGLETCLVLLEVFSATNRNKVFWVQPEQKSKAFNMAYCTIAPVVKMLNLIWYKMLISVSLASGEPTGTAPLMAPSDLRVSKHWPGVILSWNSNVREEMEMNDVKYVLTYTFLNSTKEVKERCSETEKKISLNLYPGFVAKVKTQLLLSGTRNVIMESNWTEFIYTTPVYIQNLSCVIYNISNLNCTWDIKTEAPEDVQYFLSYRHNKRDYECQLHYKNINKKNTGCHFKEVYFIPPSKIKLNISVKDLRNNLGTHTYYKAFIPQRIEKLNPPNNVSIALENGSIRISWKHPPNIGSSKRSCFIYQVKIKDLKVRPIGEADFPQLPICSEAPLCSWEAILFLRRHQLYDFNTGIDLAPVTFTLSPYIRKLLHPLIPQVKVDSSIPPAPFPPPIWPTETREEEYVYPVHNPMKAYSVQVRAKKKICITNKLWSDWSEPVFINDDNTMETLLHIPVLACVLPVISFGIFLIFICRRYICFSVLFMAIPSPPVKIKTWLDSDEAHWQKEDDPVPKIPDMQIIRDVCVVPLTEKYFNPNEMEMPLKLELATWEDNCHKSIRNKDNLVNLDS</sequence>
<evidence type="ECO:0000256" key="1">
    <source>
        <dbReference type="ARBA" id="ARBA00004479"/>
    </source>
</evidence>
<keyword evidence="4 8" id="KW-1133">Transmembrane helix</keyword>
<dbReference type="Gene3D" id="2.60.40.10">
    <property type="entry name" value="Immunoglobulins"/>
    <property type="match status" value="4"/>
</dbReference>
<feature type="domain" description="Type I cytokine receptor cytokine-binding" evidence="9">
    <location>
        <begin position="179"/>
        <end position="253"/>
    </location>
</feature>
<evidence type="ECO:0000256" key="4">
    <source>
        <dbReference type="ARBA" id="ARBA00022989"/>
    </source>
</evidence>
<keyword evidence="3" id="KW-0732">Signal</keyword>
<dbReference type="SUPFAM" id="SSF49265">
    <property type="entry name" value="Fibronectin type III"/>
    <property type="match status" value="2"/>
</dbReference>
<comment type="subcellular location">
    <subcellularLocation>
        <location evidence="1">Membrane</location>
        <topology evidence="1">Single-pass type I membrane protein</topology>
    </subcellularLocation>
</comment>
<keyword evidence="2 8" id="KW-0812">Transmembrane</keyword>
<keyword evidence="5 8" id="KW-0472">Membrane</keyword>
<proteinExistence type="predicted"/>
<feature type="transmembrane region" description="Helical" evidence="8">
    <location>
        <begin position="455"/>
        <end position="478"/>
    </location>
</feature>
<organism evidence="10 11">
    <name type="scientific">Alligator mississippiensis</name>
    <name type="common">American alligator</name>
    <dbReference type="NCBI Taxonomy" id="8496"/>
    <lineage>
        <taxon>Eukaryota</taxon>
        <taxon>Metazoa</taxon>
        <taxon>Chordata</taxon>
        <taxon>Craniata</taxon>
        <taxon>Vertebrata</taxon>
        <taxon>Euteleostomi</taxon>
        <taxon>Archelosauria</taxon>
        <taxon>Archosauria</taxon>
        <taxon>Crocodylia</taxon>
        <taxon>Alligatoridae</taxon>
        <taxon>Alligatorinae</taxon>
        <taxon>Alligator</taxon>
    </lineage>
</organism>